<dbReference type="Proteomes" id="UP000489600">
    <property type="component" value="Unassembled WGS sequence"/>
</dbReference>
<dbReference type="PANTHER" id="PTHR48006">
    <property type="entry name" value="LEUCINE-RICH REPEAT-CONTAINING PROTEIN DDB_G0281931-RELATED"/>
    <property type="match status" value="1"/>
</dbReference>
<dbReference type="GO" id="GO:0005524">
    <property type="term" value="F:ATP binding"/>
    <property type="evidence" value="ECO:0007669"/>
    <property type="project" value="UniProtKB-KW"/>
</dbReference>
<evidence type="ECO:0000256" key="10">
    <source>
        <dbReference type="ARBA" id="ARBA00023170"/>
    </source>
</evidence>
<evidence type="ECO:0000256" key="12">
    <source>
        <dbReference type="ARBA" id="ARBA00047899"/>
    </source>
</evidence>
<reference evidence="16" key="1">
    <citation type="submission" date="2019-07" db="EMBL/GenBank/DDBJ databases">
        <authorList>
            <person name="Dittberner H."/>
        </authorList>
    </citation>
    <scope>NUCLEOTIDE SEQUENCE [LARGE SCALE GENOMIC DNA]</scope>
</reference>
<dbReference type="EC" id="2.7.11.1" evidence="2"/>
<keyword evidence="14" id="KW-0812">Transmembrane</keyword>
<keyword evidence="11" id="KW-0325">Glycoprotein</keyword>
<evidence type="ECO:0000256" key="14">
    <source>
        <dbReference type="SAM" id="Phobius"/>
    </source>
</evidence>
<evidence type="ECO:0000256" key="3">
    <source>
        <dbReference type="ARBA" id="ARBA00022527"/>
    </source>
</evidence>
<keyword evidence="14" id="KW-0472">Membrane</keyword>
<dbReference type="SUPFAM" id="SSF56112">
    <property type="entry name" value="Protein kinase-like (PK-like)"/>
    <property type="match status" value="1"/>
</dbReference>
<dbReference type="PROSITE" id="PS00108">
    <property type="entry name" value="PROTEIN_KINASE_ST"/>
    <property type="match status" value="1"/>
</dbReference>
<dbReference type="SMART" id="SM00220">
    <property type="entry name" value="S_TKc"/>
    <property type="match status" value="1"/>
</dbReference>
<name>A0A565ALN0_9BRAS</name>
<organism evidence="16 17">
    <name type="scientific">Arabis nemorensis</name>
    <dbReference type="NCBI Taxonomy" id="586526"/>
    <lineage>
        <taxon>Eukaryota</taxon>
        <taxon>Viridiplantae</taxon>
        <taxon>Streptophyta</taxon>
        <taxon>Embryophyta</taxon>
        <taxon>Tracheophyta</taxon>
        <taxon>Spermatophyta</taxon>
        <taxon>Magnoliopsida</taxon>
        <taxon>eudicotyledons</taxon>
        <taxon>Gunneridae</taxon>
        <taxon>Pentapetalae</taxon>
        <taxon>rosids</taxon>
        <taxon>malvids</taxon>
        <taxon>Brassicales</taxon>
        <taxon>Brassicaceae</taxon>
        <taxon>Arabideae</taxon>
        <taxon>Arabis</taxon>
    </lineage>
</organism>
<evidence type="ECO:0000256" key="2">
    <source>
        <dbReference type="ARBA" id="ARBA00012513"/>
    </source>
</evidence>
<dbReference type="InterPro" id="IPR008271">
    <property type="entry name" value="Ser/Thr_kinase_AS"/>
</dbReference>
<comment type="caution">
    <text evidence="16">The sequence shown here is derived from an EMBL/GenBank/DDBJ whole genome shotgun (WGS) entry which is preliminary data.</text>
</comment>
<comment type="catalytic activity">
    <reaction evidence="13">
        <text>L-seryl-[protein] + ATP = O-phospho-L-seryl-[protein] + ADP + H(+)</text>
        <dbReference type="Rhea" id="RHEA:17989"/>
        <dbReference type="Rhea" id="RHEA-COMP:9863"/>
        <dbReference type="Rhea" id="RHEA-COMP:11604"/>
        <dbReference type="ChEBI" id="CHEBI:15378"/>
        <dbReference type="ChEBI" id="CHEBI:29999"/>
        <dbReference type="ChEBI" id="CHEBI:30616"/>
        <dbReference type="ChEBI" id="CHEBI:83421"/>
        <dbReference type="ChEBI" id="CHEBI:456216"/>
        <dbReference type="EC" id="2.7.11.1"/>
    </reaction>
</comment>
<dbReference type="InterPro" id="IPR021720">
    <property type="entry name" value="Malectin_dom"/>
</dbReference>
<evidence type="ECO:0000256" key="1">
    <source>
        <dbReference type="ARBA" id="ARBA00004479"/>
    </source>
</evidence>
<evidence type="ECO:0000256" key="9">
    <source>
        <dbReference type="ARBA" id="ARBA00022840"/>
    </source>
</evidence>
<dbReference type="Pfam" id="PF07714">
    <property type="entry name" value="PK_Tyr_Ser-Thr"/>
    <property type="match status" value="1"/>
</dbReference>
<protein>
    <recommendedName>
        <fullName evidence="2">non-specific serine/threonine protein kinase</fullName>
        <ecNumber evidence="2">2.7.11.1</ecNumber>
    </recommendedName>
</protein>
<accession>A0A565ALN0</accession>
<dbReference type="Gene3D" id="3.30.200.20">
    <property type="entry name" value="Phosphorylase Kinase, domain 1"/>
    <property type="match status" value="1"/>
</dbReference>
<dbReference type="InterPro" id="IPR011009">
    <property type="entry name" value="Kinase-like_dom_sf"/>
</dbReference>
<feature type="domain" description="Protein kinase" evidence="15">
    <location>
        <begin position="234"/>
        <end position="497"/>
    </location>
</feature>
<evidence type="ECO:0000256" key="8">
    <source>
        <dbReference type="ARBA" id="ARBA00022777"/>
    </source>
</evidence>
<keyword evidence="8" id="KW-0418">Kinase</keyword>
<keyword evidence="9" id="KW-0067">ATP-binding</keyword>
<dbReference type="AlphaFoldDB" id="A0A565ALN0"/>
<evidence type="ECO:0000256" key="4">
    <source>
        <dbReference type="ARBA" id="ARBA00022553"/>
    </source>
</evidence>
<dbReference type="PANTHER" id="PTHR48006:SF68">
    <property type="entry name" value="PROTEIN KINASE DOMAIN-CONTAINING PROTEIN"/>
    <property type="match status" value="1"/>
</dbReference>
<evidence type="ECO:0000256" key="11">
    <source>
        <dbReference type="ARBA" id="ARBA00023180"/>
    </source>
</evidence>
<comment type="catalytic activity">
    <reaction evidence="12">
        <text>L-threonyl-[protein] + ATP = O-phospho-L-threonyl-[protein] + ADP + H(+)</text>
        <dbReference type="Rhea" id="RHEA:46608"/>
        <dbReference type="Rhea" id="RHEA-COMP:11060"/>
        <dbReference type="Rhea" id="RHEA-COMP:11605"/>
        <dbReference type="ChEBI" id="CHEBI:15378"/>
        <dbReference type="ChEBI" id="CHEBI:30013"/>
        <dbReference type="ChEBI" id="CHEBI:30616"/>
        <dbReference type="ChEBI" id="CHEBI:61977"/>
        <dbReference type="ChEBI" id="CHEBI:456216"/>
        <dbReference type="EC" id="2.7.11.1"/>
    </reaction>
</comment>
<dbReference type="FunFam" id="1.10.510.10:FF:001023">
    <property type="entry name" value="Os07g0541700 protein"/>
    <property type="match status" value="1"/>
</dbReference>
<keyword evidence="3" id="KW-0723">Serine/threonine-protein kinase</keyword>
<dbReference type="Gene3D" id="2.60.120.430">
    <property type="entry name" value="Galactose-binding lectin"/>
    <property type="match status" value="1"/>
</dbReference>
<evidence type="ECO:0000256" key="13">
    <source>
        <dbReference type="ARBA" id="ARBA00048679"/>
    </source>
</evidence>
<keyword evidence="17" id="KW-1185">Reference proteome</keyword>
<evidence type="ECO:0000256" key="6">
    <source>
        <dbReference type="ARBA" id="ARBA00022729"/>
    </source>
</evidence>
<dbReference type="InterPro" id="IPR051824">
    <property type="entry name" value="LRR_Rcpt-Like_S/T_Kinase"/>
</dbReference>
<evidence type="ECO:0000259" key="15">
    <source>
        <dbReference type="PROSITE" id="PS50011"/>
    </source>
</evidence>
<dbReference type="GO" id="GO:0016020">
    <property type="term" value="C:membrane"/>
    <property type="evidence" value="ECO:0007669"/>
    <property type="project" value="UniProtKB-SubCell"/>
</dbReference>
<proteinExistence type="predicted"/>
<sequence>MWNNSSNGLPCYFQHFPCLVPKRKWDDYTVSNTSTLSIKSPSLMLYKTARVSPLVLTHYGLSLGNGLYNVSLHFAEIIFTNDITISSLGKRVFDIYVQEKLMIKSFTIKEAAGGSGKPIVKTFLVNVTDHNLKISLRWAGKGTTSLPRAGVYGPMILAISVEPNFKRPMYHDKKKILQKGGIFVEVVFVVLLIVVIFFLKRRCAKNVADKELRGLDLQSGNLTLEHIKVATNNFDLANKIGEGGFDPVCKDAYIVKDLKLAFLLVQGVLPDGKMIAVKQLSSTSRKGSREFLNEIGMISSLRHPNLVKLYGCCVDKKQLMLVYEYLENNCLSRALFGNNQSRMKLDWLTRKKICLGITRGITFLHEGSAIKVVHRDIKTSNVLLDKHLNSKISDCGLAKLGYVALEYLMTGLLTEKADVYSFGVVALEIVSGRYPKHQCRDIQSGCLLELVDPNLDSNYSENEATVMLNMALMCTNMSSLLRPHMSEVVNMLSDPNFSVRNPELKALRKDTWQSEASTSGVCTTQYYGPEEYILQYEISEMEFEFE</sequence>
<dbReference type="EMBL" id="CABITT030000001">
    <property type="protein sequence ID" value="VVA90320.1"/>
    <property type="molecule type" value="Genomic_DNA"/>
</dbReference>
<gene>
    <name evidence="16" type="ORF">ANE_LOCUS765</name>
</gene>
<keyword evidence="7" id="KW-0547">Nucleotide-binding</keyword>
<evidence type="ECO:0000256" key="5">
    <source>
        <dbReference type="ARBA" id="ARBA00022679"/>
    </source>
</evidence>
<keyword evidence="10" id="KW-0675">Receptor</keyword>
<comment type="subcellular location">
    <subcellularLocation>
        <location evidence="1">Membrane</location>
        <topology evidence="1">Single-pass type I membrane protein</topology>
    </subcellularLocation>
</comment>
<evidence type="ECO:0000313" key="16">
    <source>
        <dbReference type="EMBL" id="VVA90320.1"/>
    </source>
</evidence>
<keyword evidence="4" id="KW-0597">Phosphoprotein</keyword>
<evidence type="ECO:0000256" key="7">
    <source>
        <dbReference type="ARBA" id="ARBA00022741"/>
    </source>
</evidence>
<evidence type="ECO:0000313" key="17">
    <source>
        <dbReference type="Proteomes" id="UP000489600"/>
    </source>
</evidence>
<keyword evidence="5" id="KW-0808">Transferase</keyword>
<dbReference type="Pfam" id="PF11721">
    <property type="entry name" value="Malectin"/>
    <property type="match status" value="1"/>
</dbReference>
<keyword evidence="6" id="KW-0732">Signal</keyword>
<keyword evidence="14" id="KW-1133">Transmembrane helix</keyword>
<dbReference type="Gene3D" id="1.10.510.10">
    <property type="entry name" value="Transferase(Phosphotransferase) domain 1"/>
    <property type="match status" value="1"/>
</dbReference>
<dbReference type="GO" id="GO:0004674">
    <property type="term" value="F:protein serine/threonine kinase activity"/>
    <property type="evidence" value="ECO:0007669"/>
    <property type="project" value="UniProtKB-KW"/>
</dbReference>
<dbReference type="InterPro" id="IPR000719">
    <property type="entry name" value="Prot_kinase_dom"/>
</dbReference>
<feature type="transmembrane region" description="Helical" evidence="14">
    <location>
        <begin position="176"/>
        <end position="199"/>
    </location>
</feature>
<dbReference type="InterPro" id="IPR001245">
    <property type="entry name" value="Ser-Thr/Tyr_kinase_cat_dom"/>
</dbReference>
<dbReference type="OrthoDB" id="4062651at2759"/>
<dbReference type="PROSITE" id="PS50011">
    <property type="entry name" value="PROTEIN_KINASE_DOM"/>
    <property type="match status" value="1"/>
</dbReference>